<feature type="domain" description="N-acetyltransferase" evidence="1">
    <location>
        <begin position="14"/>
        <end position="163"/>
    </location>
</feature>
<dbReference type="SUPFAM" id="SSF55729">
    <property type="entry name" value="Acyl-CoA N-acyltransferases (Nat)"/>
    <property type="match status" value="1"/>
</dbReference>
<evidence type="ECO:0000313" key="2">
    <source>
        <dbReference type="EMBL" id="PVZ67617.1"/>
    </source>
</evidence>
<keyword evidence="3" id="KW-1185">Reference proteome</keyword>
<evidence type="ECO:0000259" key="1">
    <source>
        <dbReference type="PROSITE" id="PS51186"/>
    </source>
</evidence>
<organism evidence="2 3">
    <name type="scientific">Pelagibaculum spongiae</name>
    <dbReference type="NCBI Taxonomy" id="2080658"/>
    <lineage>
        <taxon>Bacteria</taxon>
        <taxon>Pseudomonadati</taxon>
        <taxon>Pseudomonadota</taxon>
        <taxon>Gammaproteobacteria</taxon>
        <taxon>Oceanospirillales</taxon>
        <taxon>Pelagibaculum</taxon>
    </lineage>
</organism>
<dbReference type="RefSeq" id="WP_116687813.1">
    <property type="nucleotide sequence ID" value="NZ_CAWNYD010000006.1"/>
</dbReference>
<evidence type="ECO:0000313" key="3">
    <source>
        <dbReference type="Proteomes" id="UP000244906"/>
    </source>
</evidence>
<dbReference type="AlphaFoldDB" id="A0A2V1GVC1"/>
<dbReference type="Gene3D" id="3.40.630.30">
    <property type="match status" value="1"/>
</dbReference>
<accession>A0A2V1GVC1</accession>
<dbReference type="PROSITE" id="PS51186">
    <property type="entry name" value="GNAT"/>
    <property type="match status" value="1"/>
</dbReference>
<dbReference type="Pfam" id="PF00583">
    <property type="entry name" value="Acetyltransf_1"/>
    <property type="match status" value="1"/>
</dbReference>
<name>A0A2V1GVC1_9GAMM</name>
<dbReference type="InterPro" id="IPR000182">
    <property type="entry name" value="GNAT_dom"/>
</dbReference>
<reference evidence="2 3" key="1">
    <citation type="submission" date="2018-04" db="EMBL/GenBank/DDBJ databases">
        <title>Thalassorhabdus spongiae gen. nov., sp. nov., isolated from a marine sponge in South-West Iceland.</title>
        <authorList>
            <person name="Knobloch S."/>
            <person name="Daussin A."/>
            <person name="Johannsson R."/>
            <person name="Marteinsson V.T."/>
        </authorList>
    </citation>
    <scope>NUCLEOTIDE SEQUENCE [LARGE SCALE GENOMIC DNA]</scope>
    <source>
        <strain evidence="2 3">Hp12</strain>
    </source>
</reference>
<comment type="caution">
    <text evidence="2">The sequence shown here is derived from an EMBL/GenBank/DDBJ whole genome shotgun (WGS) entry which is preliminary data.</text>
</comment>
<proteinExistence type="predicted"/>
<dbReference type="Proteomes" id="UP000244906">
    <property type="component" value="Unassembled WGS sequence"/>
</dbReference>
<dbReference type="GO" id="GO:0016747">
    <property type="term" value="F:acyltransferase activity, transferring groups other than amino-acyl groups"/>
    <property type="evidence" value="ECO:0007669"/>
    <property type="project" value="InterPro"/>
</dbReference>
<protein>
    <recommendedName>
        <fullName evidence="1">N-acetyltransferase domain-containing protein</fullName>
    </recommendedName>
</protein>
<sequence length="191" mass="21832">MKTLAINGSTIESLKTRGLSLKSFPGHYEIIKLLCEPKLYNERKSRNETTIDFLKDDPSTYFCHKLITINLGDNILGYLELNFENDRELHLETVQVADNSLRKGYGNLLILLLIIIGRLNPFSKISLTDVSEIEGLYEKYGFILINPKSSRYELDLRSGITGDLLKRLAKVQLQPFDNKIIKHISDFDPSL</sequence>
<dbReference type="EMBL" id="QDDL01000006">
    <property type="protein sequence ID" value="PVZ67617.1"/>
    <property type="molecule type" value="Genomic_DNA"/>
</dbReference>
<gene>
    <name evidence="2" type="ORF">DC094_14350</name>
</gene>
<dbReference type="InterPro" id="IPR016181">
    <property type="entry name" value="Acyl_CoA_acyltransferase"/>
</dbReference>